<dbReference type="EMBL" id="FNZI01000001">
    <property type="protein sequence ID" value="SEI82437.1"/>
    <property type="molecule type" value="Genomic_DNA"/>
</dbReference>
<sequence length="534" mass="55980">MSDLTIDLMTAAVTDWPDPEAVRPMLERVAQVRLDDALRGAPLPEGEWCVRRLDVAVSLDPERPSSALESTWADQVLAALHRSLSAGSPEVLHYRRPEDAVDDALAGLASGVTAHAWAWTQMGLARPGDPSPSRDPRGLFLTLLERLARGRAAALARVVEQVGGVRAHRLLGAEGWERAAELVLSESGRPVLSPSLELPGSDRHGIAGSSGRAGPGAGDDARADVAAARQPAAGHRSAPGADPAASAAQDDGHSAADAHAQTVLAASALAMALLRSGLRVGPATLENWATLALGEAEPSLLRRPDPELAALIAALVRRLRGTVSPGRDSMAARAVGRTWPKGGARDHGGSDAAPGARDDAPADQPPVEPPGEPTRWGGLLFLLNTAEDAGVPEALASPPLSDRGATWALHRIGMLLAEASPEDPAVLALAGTQEVPVGDTDDATEAALAQCSARWALATRDRMRLHGDTGENGGTEPDVLARIVRRDAVILRRPGWTEAVLAIEDVDLGVRRAGLDIDPGWMAWLGQVVKFRYE</sequence>
<evidence type="ECO:0000313" key="3">
    <source>
        <dbReference type="Proteomes" id="UP000183315"/>
    </source>
</evidence>
<dbReference type="AlphaFoldDB" id="A0A1H6TYV7"/>
<keyword evidence="3" id="KW-1185">Reference proteome</keyword>
<protein>
    <submittedName>
        <fullName evidence="2">Uncharacterized protein</fullName>
    </submittedName>
</protein>
<feature type="region of interest" description="Disordered" evidence="1">
    <location>
        <begin position="191"/>
        <end position="254"/>
    </location>
</feature>
<organism evidence="2 3">
    <name type="scientific">Demequina mangrovi</name>
    <dbReference type="NCBI Taxonomy" id="1043493"/>
    <lineage>
        <taxon>Bacteria</taxon>
        <taxon>Bacillati</taxon>
        <taxon>Actinomycetota</taxon>
        <taxon>Actinomycetes</taxon>
        <taxon>Micrococcales</taxon>
        <taxon>Demequinaceae</taxon>
        <taxon>Demequina</taxon>
    </lineage>
</organism>
<name>A0A1H6TYV7_9MICO</name>
<dbReference type="eggNOG" id="ENOG5032V12">
    <property type="taxonomic scope" value="Bacteria"/>
</dbReference>
<feature type="compositionally biased region" description="Pro residues" evidence="1">
    <location>
        <begin position="363"/>
        <end position="372"/>
    </location>
</feature>
<accession>A0A1H6TYV7</accession>
<feature type="compositionally biased region" description="Low complexity" evidence="1">
    <location>
        <begin position="224"/>
        <end position="249"/>
    </location>
</feature>
<dbReference type="Proteomes" id="UP000183315">
    <property type="component" value="Unassembled WGS sequence"/>
</dbReference>
<evidence type="ECO:0000256" key="1">
    <source>
        <dbReference type="SAM" id="MobiDB-lite"/>
    </source>
</evidence>
<dbReference type="OrthoDB" id="5525274at2"/>
<proteinExistence type="predicted"/>
<dbReference type="RefSeq" id="WP_042212277.1">
    <property type="nucleotide sequence ID" value="NZ_BBLU01000001.1"/>
</dbReference>
<evidence type="ECO:0000313" key="2">
    <source>
        <dbReference type="EMBL" id="SEI82437.1"/>
    </source>
</evidence>
<reference evidence="3" key="1">
    <citation type="submission" date="2016-10" db="EMBL/GenBank/DDBJ databases">
        <authorList>
            <person name="Varghese N."/>
        </authorList>
    </citation>
    <scope>NUCLEOTIDE SEQUENCE [LARGE SCALE GENOMIC DNA]</scope>
    <source>
        <strain evidence="3">DSM 24868</strain>
    </source>
</reference>
<feature type="region of interest" description="Disordered" evidence="1">
    <location>
        <begin position="326"/>
        <end position="377"/>
    </location>
</feature>
<gene>
    <name evidence="2" type="ORF">SAMN05421637_0111</name>
</gene>
<dbReference type="STRING" id="1043493.SAMN05421637_0111"/>